<dbReference type="EMBL" id="JBJHQE010000006">
    <property type="protein sequence ID" value="MFK9080218.1"/>
    <property type="molecule type" value="Genomic_DNA"/>
</dbReference>
<accession>A0ACC7MQ97</accession>
<protein>
    <submittedName>
        <fullName evidence="1">Uncharacterized protein</fullName>
    </submittedName>
</protein>
<dbReference type="Proteomes" id="UP001622950">
    <property type="component" value="Unassembled WGS sequence"/>
</dbReference>
<gene>
    <name evidence="1" type="ORF">ACJEBM_05975</name>
</gene>
<reference evidence="1" key="1">
    <citation type="submission" date="2024-11" db="EMBL/GenBank/DDBJ databases">
        <authorList>
            <person name="Lucas J.A."/>
        </authorList>
    </citation>
    <scope>NUCLEOTIDE SEQUENCE</scope>
    <source>
        <strain evidence="1">Z 8.8</strain>
    </source>
</reference>
<sequence length="89" mass="10424">MHADDRHELDRLLSTGLHPSVVLDEMMQRWNRRWLMDGETARCRHCDVPQWPSSAHQPMDHGAGCTKTEYQHPWLDLAELLRKLPMAPL</sequence>
<organism evidence="1 2">
    <name type="scientific">Pseudomonas neuropathica</name>
    <dbReference type="NCBI Taxonomy" id="2730425"/>
    <lineage>
        <taxon>Bacteria</taxon>
        <taxon>Pseudomonadati</taxon>
        <taxon>Pseudomonadota</taxon>
        <taxon>Gammaproteobacteria</taxon>
        <taxon>Pseudomonadales</taxon>
        <taxon>Pseudomonadaceae</taxon>
        <taxon>Pseudomonas</taxon>
    </lineage>
</organism>
<keyword evidence="2" id="KW-1185">Reference proteome</keyword>
<name>A0ACC7MQ97_9PSED</name>
<evidence type="ECO:0000313" key="2">
    <source>
        <dbReference type="Proteomes" id="UP001622950"/>
    </source>
</evidence>
<evidence type="ECO:0000313" key="1">
    <source>
        <dbReference type="EMBL" id="MFK9080218.1"/>
    </source>
</evidence>
<comment type="caution">
    <text evidence="1">The sequence shown here is derived from an EMBL/GenBank/DDBJ whole genome shotgun (WGS) entry which is preliminary data.</text>
</comment>
<proteinExistence type="predicted"/>